<evidence type="ECO:0000256" key="4">
    <source>
        <dbReference type="ARBA" id="ARBA00022448"/>
    </source>
</evidence>
<keyword evidence="4 9" id="KW-0813">Transport</keyword>
<comment type="caution">
    <text evidence="11">The sequence shown here is derived from an EMBL/GenBank/DDBJ whole genome shotgun (WGS) entry which is preliminary data.</text>
</comment>
<evidence type="ECO:0000256" key="3">
    <source>
        <dbReference type="ARBA" id="ARBA00006366"/>
    </source>
</evidence>
<feature type="transmembrane region" description="Helical" evidence="9">
    <location>
        <begin position="42"/>
        <end position="63"/>
    </location>
</feature>
<dbReference type="OrthoDB" id="9995836at2759"/>
<reference evidence="11 12" key="1">
    <citation type="journal article" date="2017" name="Curr. Biol.">
        <title>Genome architecture and evolution of a unichromosomal asexual nematode.</title>
        <authorList>
            <person name="Fradin H."/>
            <person name="Zegar C."/>
            <person name="Gutwein M."/>
            <person name="Lucas J."/>
            <person name="Kovtun M."/>
            <person name="Corcoran D."/>
            <person name="Baugh L.R."/>
            <person name="Kiontke K."/>
            <person name="Gunsalus K."/>
            <person name="Fitch D.H."/>
            <person name="Piano F."/>
        </authorList>
    </citation>
    <scope>NUCLEOTIDE SEQUENCE [LARGE SCALE GENOMIC DNA]</scope>
    <source>
        <strain evidence="11">PF1309</strain>
    </source>
</reference>
<dbReference type="GO" id="GO:0032217">
    <property type="term" value="F:riboflavin transmembrane transporter activity"/>
    <property type="evidence" value="ECO:0007669"/>
    <property type="project" value="UniProtKB-UniRule"/>
</dbReference>
<gene>
    <name evidence="11" type="ORF">WR25_05523</name>
</gene>
<dbReference type="STRING" id="2018661.A0A2A2L9Z9"/>
<dbReference type="EMBL" id="LIAE01007004">
    <property type="protein sequence ID" value="PAV83010.1"/>
    <property type="molecule type" value="Genomic_DNA"/>
</dbReference>
<feature type="region of interest" description="Disordered" evidence="10">
    <location>
        <begin position="221"/>
        <end position="261"/>
    </location>
</feature>
<keyword evidence="7 9" id="KW-1133">Transmembrane helix</keyword>
<feature type="transmembrane region" description="Helical" evidence="9">
    <location>
        <begin position="332"/>
        <end position="352"/>
    </location>
</feature>
<evidence type="ECO:0000256" key="6">
    <source>
        <dbReference type="ARBA" id="ARBA00022692"/>
    </source>
</evidence>
<evidence type="ECO:0000256" key="7">
    <source>
        <dbReference type="ARBA" id="ARBA00022989"/>
    </source>
</evidence>
<protein>
    <recommendedName>
        <fullName evidence="9">Riboflavin transporter</fullName>
    </recommendedName>
</protein>
<dbReference type="InterPro" id="IPR009357">
    <property type="entry name" value="Riboflavin_transptr"/>
</dbReference>
<dbReference type="Pfam" id="PF06237">
    <property type="entry name" value="SLC52_ribofla_tr"/>
    <property type="match status" value="1"/>
</dbReference>
<proteinExistence type="inferred from homology"/>
<keyword evidence="12" id="KW-1185">Reference proteome</keyword>
<feature type="transmembrane region" description="Helical" evidence="9">
    <location>
        <begin position="401"/>
        <end position="423"/>
    </location>
</feature>
<organism evidence="11 12">
    <name type="scientific">Diploscapter pachys</name>
    <dbReference type="NCBI Taxonomy" id="2018661"/>
    <lineage>
        <taxon>Eukaryota</taxon>
        <taxon>Metazoa</taxon>
        <taxon>Ecdysozoa</taxon>
        <taxon>Nematoda</taxon>
        <taxon>Chromadorea</taxon>
        <taxon>Rhabditida</taxon>
        <taxon>Rhabditina</taxon>
        <taxon>Rhabditomorpha</taxon>
        <taxon>Rhabditoidea</taxon>
        <taxon>Rhabditidae</taxon>
        <taxon>Diploscapter</taxon>
    </lineage>
</organism>
<evidence type="ECO:0000256" key="2">
    <source>
        <dbReference type="ARBA" id="ARBA00004651"/>
    </source>
</evidence>
<evidence type="ECO:0000313" key="11">
    <source>
        <dbReference type="EMBL" id="PAV83010.1"/>
    </source>
</evidence>
<feature type="transmembrane region" description="Helical" evidence="9">
    <location>
        <begin position="304"/>
        <end position="325"/>
    </location>
</feature>
<dbReference type="AlphaFoldDB" id="A0A2A2L9Z9"/>
<feature type="transmembrane region" description="Helical" evidence="9">
    <location>
        <begin position="264"/>
        <end position="284"/>
    </location>
</feature>
<evidence type="ECO:0000256" key="5">
    <source>
        <dbReference type="ARBA" id="ARBA00022475"/>
    </source>
</evidence>
<dbReference type="GO" id="GO:0005886">
    <property type="term" value="C:plasma membrane"/>
    <property type="evidence" value="ECO:0007669"/>
    <property type="project" value="UniProtKB-SubCell"/>
</dbReference>
<evidence type="ECO:0000256" key="9">
    <source>
        <dbReference type="RuleBase" id="RU368035"/>
    </source>
</evidence>
<comment type="similarity">
    <text evidence="3 9">Belongs to the riboflavin transporter family.</text>
</comment>
<comment type="catalytic activity">
    <reaction evidence="1 9">
        <text>riboflavin(in) = riboflavin(out)</text>
        <dbReference type="Rhea" id="RHEA:35015"/>
        <dbReference type="ChEBI" id="CHEBI:57986"/>
    </reaction>
</comment>
<comment type="subcellular location">
    <subcellularLocation>
        <location evidence="2 9">Cell membrane</location>
        <topology evidence="2 9">Multi-pass membrane protein</topology>
    </subcellularLocation>
</comment>
<feature type="compositionally biased region" description="Polar residues" evidence="10">
    <location>
        <begin position="250"/>
        <end position="260"/>
    </location>
</feature>
<comment type="function">
    <text evidence="9">Plasma membrane transporter mediating the uptake by cells of the water soluble vitamin B2/riboflavin that plays a key role in biochemical oxidation-reduction reactions of the carbohydrate, lipid, and amino acid metabolism.</text>
</comment>
<evidence type="ECO:0000256" key="10">
    <source>
        <dbReference type="SAM" id="MobiDB-lite"/>
    </source>
</evidence>
<name>A0A2A2L9Z9_9BILA</name>
<feature type="transmembrane region" description="Helical" evidence="9">
    <location>
        <begin position="185"/>
        <end position="209"/>
    </location>
</feature>
<feature type="transmembrane region" description="Helical" evidence="9">
    <location>
        <begin position="111"/>
        <end position="132"/>
    </location>
</feature>
<dbReference type="Proteomes" id="UP000218231">
    <property type="component" value="Unassembled WGS sequence"/>
</dbReference>
<feature type="compositionally biased region" description="Basic and acidic residues" evidence="10">
    <location>
        <begin position="221"/>
        <end position="233"/>
    </location>
</feature>
<feature type="transmembrane region" description="Helical" evidence="9">
    <location>
        <begin position="5"/>
        <end position="22"/>
    </location>
</feature>
<evidence type="ECO:0000256" key="8">
    <source>
        <dbReference type="ARBA" id="ARBA00023136"/>
    </source>
</evidence>
<dbReference type="PANTHER" id="PTHR12929">
    <property type="entry name" value="SOLUTE CARRIER FAMILY 52"/>
    <property type="match status" value="1"/>
</dbReference>
<dbReference type="PANTHER" id="PTHR12929:SF10">
    <property type="entry name" value="RIBOFLAVIN TRANSPORTER"/>
    <property type="match status" value="1"/>
</dbReference>
<keyword evidence="8 9" id="KW-0472">Membrane</keyword>
<sequence>MEISIWTFILVVVFGSCSWLGTNSVWMELPLLTSHLPEGWNLPSYLAADVQIACAGPLLVSLLHRLCPSISLPRAPIIIGFIVLACLCQISLSIWWDVVARIGSGNFSVCLYAFLFGLAFVDSVSNVLFLPFMAQYNPTYLNAYFVGMGLSALIPSLLSLAQGTANYKCVELDGKIVPEYLQPRFHVSVFFFIVFCWTCITGVAFILLYRSGAHNALEEERVNEGTPLNDKESVGSPTSKSQEERDPTTDTEVATSSPRQGDSALMGSSYIFLLLCTALVNAQMNGIIPSIQSYAALPYSRQTYHYGLTFANIVSPICSFLPMYLNIRSLRILAVLTFISSCITGFIIYLAALSPNLIFNSVAGGSAISITAVILAAAFHSYLRVVFASLLREGEQSASRLFWCGVFIQIGSFFGSVIMFPLVNIFKLFTPAPPCRG</sequence>
<evidence type="ECO:0000313" key="12">
    <source>
        <dbReference type="Proteomes" id="UP000218231"/>
    </source>
</evidence>
<evidence type="ECO:0000256" key="1">
    <source>
        <dbReference type="ARBA" id="ARBA00000215"/>
    </source>
</evidence>
<accession>A0A2A2L9Z9</accession>
<keyword evidence="6 9" id="KW-0812">Transmembrane</keyword>
<feature type="transmembrane region" description="Helical" evidence="9">
    <location>
        <begin position="144"/>
        <end position="165"/>
    </location>
</feature>
<feature type="transmembrane region" description="Helical" evidence="9">
    <location>
        <begin position="358"/>
        <end position="380"/>
    </location>
</feature>
<keyword evidence="5 9" id="KW-1003">Cell membrane</keyword>
<feature type="transmembrane region" description="Helical" evidence="9">
    <location>
        <begin position="75"/>
        <end position="96"/>
    </location>
</feature>